<name>A0A2G8KKE7_STIJA</name>
<feature type="compositionally biased region" description="Basic and acidic residues" evidence="1">
    <location>
        <begin position="273"/>
        <end position="282"/>
    </location>
</feature>
<evidence type="ECO:0000313" key="2">
    <source>
        <dbReference type="EMBL" id="PIK48445.1"/>
    </source>
</evidence>
<dbReference type="AlphaFoldDB" id="A0A2G8KKE7"/>
<dbReference type="EMBL" id="MRZV01000522">
    <property type="protein sequence ID" value="PIK48445.1"/>
    <property type="molecule type" value="Genomic_DNA"/>
</dbReference>
<evidence type="ECO:0000256" key="1">
    <source>
        <dbReference type="SAM" id="MobiDB-lite"/>
    </source>
</evidence>
<dbReference type="Proteomes" id="UP000230750">
    <property type="component" value="Unassembled WGS sequence"/>
</dbReference>
<feature type="compositionally biased region" description="Acidic residues" evidence="1">
    <location>
        <begin position="244"/>
        <end position="255"/>
    </location>
</feature>
<proteinExistence type="predicted"/>
<comment type="caution">
    <text evidence="2">The sequence shown here is derived from an EMBL/GenBank/DDBJ whole genome shotgun (WGS) entry which is preliminary data.</text>
</comment>
<sequence length="379" mass="42326">MFGREAKLPADVKFGVNPWSTDASRSHTQYVAELKDQLCNAFDIAHKNSSKSGAANKGRYDAKVRENKLASGDLVLVRNLGQRGPAKLKDRWNPTPWVIISQMSDSPVYRLQPKNGGKIKTYHRNHCYQSEMQRVIWRAWLLPNEDSLNECHSLKEPLREQDSRLITILPFVPGAAKRPCQVTDDLISGDTEDVLPRQNDVTRADKDLHDEESSELLRTKTDIPSQEPKGLDNQNGTDHVQPMDEVDVDVDEVDPPESASAQLQPEAPPDIIGKNDPKSKEEEQLDNSTSEENDAKLQNSLAGEMTEDQSPQPETADGEQESPLAVAADLGGESEESDDLRQQVRTSKRISKKLARFTYPALGVPSYSHSFMIQMETTV</sequence>
<feature type="region of interest" description="Disordered" evidence="1">
    <location>
        <begin position="187"/>
        <end position="345"/>
    </location>
</feature>
<feature type="compositionally biased region" description="Basic and acidic residues" evidence="1">
    <location>
        <begin position="200"/>
        <end position="221"/>
    </location>
</feature>
<keyword evidence="3" id="KW-1185">Reference proteome</keyword>
<feature type="compositionally biased region" description="Acidic residues" evidence="1">
    <location>
        <begin position="283"/>
        <end position="292"/>
    </location>
</feature>
<reference evidence="2 3" key="1">
    <citation type="journal article" date="2017" name="PLoS Biol.">
        <title>The sea cucumber genome provides insights into morphological evolution and visceral regeneration.</title>
        <authorList>
            <person name="Zhang X."/>
            <person name="Sun L."/>
            <person name="Yuan J."/>
            <person name="Sun Y."/>
            <person name="Gao Y."/>
            <person name="Zhang L."/>
            <person name="Li S."/>
            <person name="Dai H."/>
            <person name="Hamel J.F."/>
            <person name="Liu C."/>
            <person name="Yu Y."/>
            <person name="Liu S."/>
            <person name="Lin W."/>
            <person name="Guo K."/>
            <person name="Jin S."/>
            <person name="Xu P."/>
            <person name="Storey K.B."/>
            <person name="Huan P."/>
            <person name="Zhang T."/>
            <person name="Zhou Y."/>
            <person name="Zhang J."/>
            <person name="Lin C."/>
            <person name="Li X."/>
            <person name="Xing L."/>
            <person name="Huo D."/>
            <person name="Sun M."/>
            <person name="Wang L."/>
            <person name="Mercier A."/>
            <person name="Li F."/>
            <person name="Yang H."/>
            <person name="Xiang J."/>
        </authorList>
    </citation>
    <scope>NUCLEOTIDE SEQUENCE [LARGE SCALE GENOMIC DNA]</scope>
    <source>
        <strain evidence="2">Shaxun</strain>
        <tissue evidence="2">Muscle</tissue>
    </source>
</reference>
<evidence type="ECO:0000313" key="3">
    <source>
        <dbReference type="Proteomes" id="UP000230750"/>
    </source>
</evidence>
<dbReference type="OrthoDB" id="8945208at2759"/>
<organism evidence="2 3">
    <name type="scientific">Stichopus japonicus</name>
    <name type="common">Sea cucumber</name>
    <dbReference type="NCBI Taxonomy" id="307972"/>
    <lineage>
        <taxon>Eukaryota</taxon>
        <taxon>Metazoa</taxon>
        <taxon>Echinodermata</taxon>
        <taxon>Eleutherozoa</taxon>
        <taxon>Echinozoa</taxon>
        <taxon>Holothuroidea</taxon>
        <taxon>Aspidochirotacea</taxon>
        <taxon>Aspidochirotida</taxon>
        <taxon>Stichopodidae</taxon>
        <taxon>Apostichopus</taxon>
    </lineage>
</organism>
<dbReference type="STRING" id="307972.A0A2G8KKE7"/>
<accession>A0A2G8KKE7</accession>
<gene>
    <name evidence="2" type="ORF">BSL78_14693</name>
</gene>
<protein>
    <submittedName>
        <fullName evidence="2">Uncharacterized protein</fullName>
    </submittedName>
</protein>